<name>A0ACB8FGF1_9SAUR</name>
<accession>A0ACB8FGF1</accession>
<evidence type="ECO:0000313" key="1">
    <source>
        <dbReference type="EMBL" id="KAH8004416.1"/>
    </source>
</evidence>
<proteinExistence type="predicted"/>
<sequence length="123" mass="14409">MLLIYVGRVRQSYIQLTRWQRNCGVSFTSAEQQCLKNRVHRKVSRMEFPPAEEERGFPQIILSYLESSPTSLLRVSEFTRVRISHSYRMRETRKAYSTDFRMVRCSGSNPQLVKEGQVQASCL</sequence>
<organism evidence="1 2">
    <name type="scientific">Sphaerodactylus townsendi</name>
    <dbReference type="NCBI Taxonomy" id="933632"/>
    <lineage>
        <taxon>Eukaryota</taxon>
        <taxon>Metazoa</taxon>
        <taxon>Chordata</taxon>
        <taxon>Craniata</taxon>
        <taxon>Vertebrata</taxon>
        <taxon>Euteleostomi</taxon>
        <taxon>Lepidosauria</taxon>
        <taxon>Squamata</taxon>
        <taxon>Bifurcata</taxon>
        <taxon>Gekkota</taxon>
        <taxon>Sphaerodactylidae</taxon>
        <taxon>Sphaerodactylus</taxon>
    </lineage>
</organism>
<dbReference type="Proteomes" id="UP000827872">
    <property type="component" value="Linkage Group LG04"/>
</dbReference>
<comment type="caution">
    <text evidence="1">The sequence shown here is derived from an EMBL/GenBank/DDBJ whole genome shotgun (WGS) entry which is preliminary data.</text>
</comment>
<gene>
    <name evidence="1" type="ORF">K3G42_010888</name>
</gene>
<keyword evidence="2" id="KW-1185">Reference proteome</keyword>
<protein>
    <submittedName>
        <fullName evidence="1">Uncharacterized protein</fullName>
    </submittedName>
</protein>
<evidence type="ECO:0000313" key="2">
    <source>
        <dbReference type="Proteomes" id="UP000827872"/>
    </source>
</evidence>
<reference evidence="1" key="1">
    <citation type="submission" date="2021-08" db="EMBL/GenBank/DDBJ databases">
        <title>The first chromosome-level gecko genome reveals the dynamic sex chromosomes of Neotropical dwarf geckos (Sphaerodactylidae: Sphaerodactylus).</title>
        <authorList>
            <person name="Pinto B.J."/>
            <person name="Keating S.E."/>
            <person name="Gamble T."/>
        </authorList>
    </citation>
    <scope>NUCLEOTIDE SEQUENCE</scope>
    <source>
        <strain evidence="1">TG3544</strain>
    </source>
</reference>
<dbReference type="EMBL" id="CM037617">
    <property type="protein sequence ID" value="KAH8004416.1"/>
    <property type="molecule type" value="Genomic_DNA"/>
</dbReference>